<dbReference type="Gene3D" id="1.10.357.10">
    <property type="entry name" value="Tetracycline Repressor, domain 2"/>
    <property type="match status" value="1"/>
</dbReference>
<dbReference type="SUPFAM" id="SSF48498">
    <property type="entry name" value="Tetracyclin repressor-like, C-terminal domain"/>
    <property type="match status" value="1"/>
</dbReference>
<evidence type="ECO:0000256" key="1">
    <source>
        <dbReference type="SAM" id="MobiDB-lite"/>
    </source>
</evidence>
<evidence type="ECO:0000313" key="3">
    <source>
        <dbReference type="EMBL" id="GHF41227.1"/>
    </source>
</evidence>
<sequence>MITRFAQWQLSDRGLHEVLFGGGEAFADQRRAHARGLDRLVEHARRAGAIRQDVTAEDVHVGLLAIASLRTRSRPVMRRLVNLVLAGLTPAEPGARSPARAPAPARATGRAAG</sequence>
<evidence type="ECO:0000313" key="4">
    <source>
        <dbReference type="Proteomes" id="UP000658656"/>
    </source>
</evidence>
<protein>
    <recommendedName>
        <fullName evidence="2">Transcriptional regulator SbtR-like C-terminal domain-containing protein</fullName>
    </recommendedName>
</protein>
<reference evidence="3" key="2">
    <citation type="submission" date="2020-09" db="EMBL/GenBank/DDBJ databases">
        <authorList>
            <person name="Sun Q."/>
            <person name="Zhou Y."/>
        </authorList>
    </citation>
    <scope>NUCLEOTIDE SEQUENCE</scope>
    <source>
        <strain evidence="3">CGMCC 4.7679</strain>
    </source>
</reference>
<dbReference type="Pfam" id="PF21597">
    <property type="entry name" value="TetR_C_43"/>
    <property type="match status" value="1"/>
</dbReference>
<accession>A0A8H9IPA2</accession>
<gene>
    <name evidence="3" type="ORF">GCM10017566_13320</name>
</gene>
<dbReference type="RefSeq" id="WP_145938042.1">
    <property type="nucleotide sequence ID" value="NZ_BNAV01000001.1"/>
</dbReference>
<evidence type="ECO:0000259" key="2">
    <source>
        <dbReference type="Pfam" id="PF21597"/>
    </source>
</evidence>
<dbReference type="InterPro" id="IPR049445">
    <property type="entry name" value="TetR_SbtR-like_C"/>
</dbReference>
<dbReference type="AlphaFoldDB" id="A0A8H9IPA2"/>
<dbReference type="InterPro" id="IPR036271">
    <property type="entry name" value="Tet_transcr_reg_TetR-rel_C_sf"/>
</dbReference>
<feature type="domain" description="Transcriptional regulator SbtR-like C-terminal" evidence="2">
    <location>
        <begin position="4"/>
        <end position="90"/>
    </location>
</feature>
<dbReference type="EMBL" id="BNAV01000001">
    <property type="protein sequence ID" value="GHF41227.1"/>
    <property type="molecule type" value="Genomic_DNA"/>
</dbReference>
<feature type="region of interest" description="Disordered" evidence="1">
    <location>
        <begin position="90"/>
        <end position="113"/>
    </location>
</feature>
<reference evidence="3" key="1">
    <citation type="journal article" date="2014" name="Int. J. Syst. Evol. Microbiol.">
        <title>Complete genome sequence of Corynebacterium casei LMG S-19264T (=DSM 44701T), isolated from a smear-ripened cheese.</title>
        <authorList>
            <consortium name="US DOE Joint Genome Institute (JGI-PGF)"/>
            <person name="Walter F."/>
            <person name="Albersmeier A."/>
            <person name="Kalinowski J."/>
            <person name="Ruckert C."/>
        </authorList>
    </citation>
    <scope>NUCLEOTIDE SEQUENCE</scope>
    <source>
        <strain evidence="3">CGMCC 4.7679</strain>
    </source>
</reference>
<comment type="caution">
    <text evidence="3">The sequence shown here is derived from an EMBL/GenBank/DDBJ whole genome shotgun (WGS) entry which is preliminary data.</text>
</comment>
<proteinExistence type="predicted"/>
<name>A0A8H9IPA2_9PSEU</name>
<keyword evidence="4" id="KW-1185">Reference proteome</keyword>
<dbReference type="Proteomes" id="UP000658656">
    <property type="component" value="Unassembled WGS sequence"/>
</dbReference>
<organism evidence="3 4">
    <name type="scientific">Amycolatopsis bartoniae</name>
    <dbReference type="NCBI Taxonomy" id="941986"/>
    <lineage>
        <taxon>Bacteria</taxon>
        <taxon>Bacillati</taxon>
        <taxon>Actinomycetota</taxon>
        <taxon>Actinomycetes</taxon>
        <taxon>Pseudonocardiales</taxon>
        <taxon>Pseudonocardiaceae</taxon>
        <taxon>Amycolatopsis</taxon>
    </lineage>
</organism>